<feature type="domain" description="GIY-YIG" evidence="1">
    <location>
        <begin position="14"/>
        <end position="91"/>
    </location>
</feature>
<proteinExistence type="predicted"/>
<dbReference type="Gene3D" id="3.30.420.340">
    <property type="entry name" value="UvrC, RNAse H endonuclease domain"/>
    <property type="match status" value="1"/>
</dbReference>
<dbReference type="PROSITE" id="PS50165">
    <property type="entry name" value="UVRC"/>
    <property type="match status" value="1"/>
</dbReference>
<dbReference type="CDD" id="cd10434">
    <property type="entry name" value="GIY-YIG_UvrC_Cho"/>
    <property type="match status" value="1"/>
</dbReference>
<dbReference type="EMBL" id="MFZV01000059">
    <property type="protein sequence ID" value="OGK29767.1"/>
    <property type="molecule type" value="Genomic_DNA"/>
</dbReference>
<dbReference type="PANTHER" id="PTHR30562:SF1">
    <property type="entry name" value="UVRABC SYSTEM PROTEIN C"/>
    <property type="match status" value="1"/>
</dbReference>
<dbReference type="SMART" id="SM00465">
    <property type="entry name" value="GIYc"/>
    <property type="match status" value="1"/>
</dbReference>
<accession>A0A1F7HES1</accession>
<dbReference type="GO" id="GO:0006289">
    <property type="term" value="P:nucleotide-excision repair"/>
    <property type="evidence" value="ECO:0007669"/>
    <property type="project" value="InterPro"/>
</dbReference>
<dbReference type="InterPro" id="IPR035901">
    <property type="entry name" value="GIY-YIG_endonuc_sf"/>
</dbReference>
<dbReference type="Pfam" id="PF08459">
    <property type="entry name" value="UvrC_RNaseH_dom"/>
    <property type="match status" value="1"/>
</dbReference>
<dbReference type="GO" id="GO:0009381">
    <property type="term" value="F:excinuclease ABC activity"/>
    <property type="evidence" value="ECO:0007669"/>
    <property type="project" value="InterPro"/>
</dbReference>
<dbReference type="Proteomes" id="UP000177199">
    <property type="component" value="Unassembled WGS sequence"/>
</dbReference>
<sequence>MILYKKTDLNNLPSATGVYLFKKKDSVIYIGKSVNVKARIKSHIENAKIDNKERKIIENFDAVQVLTTDFEFNALILESKLINKFKPIYNTRWKDDKSYIYLKITKDKNFPKILITRKDNDKKSVYFGPFPSVNTTEYLLKQIRKIFPFCSQKKISKCPCFYSKIGLCDPCPNYINQLKKGVNKQNYINLYKKNIFYIKKILEGKNKIIERHLLLKIKELAQKKMYEDAIQYRNRLLLFQKLIYINLYSNLETDIVSTKISLKELQVYLKKYFPNLRSLKRIECFDLSNISFEHSTGSMVVATYGQLNKSKYRKFKIKRERNRSDLNMLEEVLKRRFKNKWQHPNLVIVDGGTPQVLTALKLFNKLKLKIPVVGVAKHPDRLVIGVDGLPKLKSNLTEQKFKLLVLLRDESHRFAKKYHLYLRNLKLDNLKK</sequence>
<dbReference type="AlphaFoldDB" id="A0A1F7HES1"/>
<evidence type="ECO:0000313" key="3">
    <source>
        <dbReference type="EMBL" id="OGK29767.1"/>
    </source>
</evidence>
<dbReference type="InterPro" id="IPR038476">
    <property type="entry name" value="UvrC_RNase_H_dom_sf"/>
</dbReference>
<dbReference type="InterPro" id="IPR047296">
    <property type="entry name" value="GIY-YIG_UvrC_Cho"/>
</dbReference>
<comment type="caution">
    <text evidence="3">The sequence shown here is derived from an EMBL/GenBank/DDBJ whole genome shotgun (WGS) entry which is preliminary data.</text>
</comment>
<dbReference type="Pfam" id="PF01541">
    <property type="entry name" value="GIY-YIG"/>
    <property type="match status" value="1"/>
</dbReference>
<reference evidence="3 4" key="1">
    <citation type="journal article" date="2016" name="Nat. Commun.">
        <title>Thousands of microbial genomes shed light on interconnected biogeochemical processes in an aquifer system.</title>
        <authorList>
            <person name="Anantharaman K."/>
            <person name="Brown C.T."/>
            <person name="Hug L.A."/>
            <person name="Sharon I."/>
            <person name="Castelle C.J."/>
            <person name="Probst A.J."/>
            <person name="Thomas B.C."/>
            <person name="Singh A."/>
            <person name="Wilkins M.J."/>
            <person name="Karaoz U."/>
            <person name="Brodie E.L."/>
            <person name="Williams K.H."/>
            <person name="Hubbard S.S."/>
            <person name="Banfield J.F."/>
        </authorList>
    </citation>
    <scope>NUCLEOTIDE SEQUENCE [LARGE SCALE GENOMIC DNA]</scope>
</reference>
<name>A0A1F7HES1_9BACT</name>
<dbReference type="SUPFAM" id="SSF82771">
    <property type="entry name" value="GIY-YIG endonuclease"/>
    <property type="match status" value="1"/>
</dbReference>
<dbReference type="GO" id="GO:0009380">
    <property type="term" value="C:excinuclease repair complex"/>
    <property type="evidence" value="ECO:0007669"/>
    <property type="project" value="TreeGrafter"/>
</dbReference>
<evidence type="ECO:0000313" key="4">
    <source>
        <dbReference type="Proteomes" id="UP000177199"/>
    </source>
</evidence>
<evidence type="ECO:0008006" key="5">
    <source>
        <dbReference type="Google" id="ProtNLM"/>
    </source>
</evidence>
<evidence type="ECO:0000259" key="2">
    <source>
        <dbReference type="PROSITE" id="PS50165"/>
    </source>
</evidence>
<protein>
    <recommendedName>
        <fullName evidence="5">Excinuclease ABC subunit C</fullName>
    </recommendedName>
</protein>
<dbReference type="InterPro" id="IPR050066">
    <property type="entry name" value="UvrABC_protein_C"/>
</dbReference>
<feature type="domain" description="UvrC family homology region profile" evidence="2">
    <location>
        <begin position="275"/>
        <end position="363"/>
    </location>
</feature>
<dbReference type="InterPro" id="IPR001162">
    <property type="entry name" value="UvrC_RNase_H_dom"/>
</dbReference>
<evidence type="ECO:0000259" key="1">
    <source>
        <dbReference type="PROSITE" id="PS50164"/>
    </source>
</evidence>
<gene>
    <name evidence="3" type="ORF">A3F29_00780</name>
</gene>
<dbReference type="PANTHER" id="PTHR30562">
    <property type="entry name" value="UVRC/OXIDOREDUCTASE"/>
    <property type="match status" value="1"/>
</dbReference>
<dbReference type="PROSITE" id="PS50164">
    <property type="entry name" value="GIY_YIG"/>
    <property type="match status" value="1"/>
</dbReference>
<dbReference type="InterPro" id="IPR000305">
    <property type="entry name" value="GIY-YIG_endonuc"/>
</dbReference>
<dbReference type="Gene3D" id="3.40.1440.10">
    <property type="entry name" value="GIY-YIG endonuclease"/>
    <property type="match status" value="1"/>
</dbReference>
<organism evidence="3 4">
    <name type="scientific">Candidatus Roizmanbacteria bacterium RIFCSPHIGHO2_12_FULL_33_9</name>
    <dbReference type="NCBI Taxonomy" id="1802045"/>
    <lineage>
        <taxon>Bacteria</taxon>
        <taxon>Candidatus Roizmaniibacteriota</taxon>
    </lineage>
</organism>